<dbReference type="PANTHER" id="PTHR33233">
    <property type="entry name" value="ENDONUCLEASE/EXONUCLEASE/PHOSPHATASE"/>
    <property type="match status" value="1"/>
</dbReference>
<sequence length="503" mass="58183">MYKVLWESGENLDETQGNNGTSKLWIDVIKGNQNTIYGKALKFVAPKVVAGKPVVEIEHEDVESELRFWGSSLIIYAIGVDMSMNVVNNYMIKEWYFVKLPEMFYNEEGFLILKFKTIKEREVVMLKGPYTIRNMPMIIFKWRPDFSMERDMLRTLPIWVKLPKLPTHMWGVSSLGKIGSVIRSTLFTDVCTIDKLRVSYARILVDVDVTQKLQEEFDIHYDGCDRIQKVEYEWRPKYCEKCQKVGHICNVEKKPTVKMWQQIDGKGRGERSLANKEGTLGSHEGPVMINGVSTSTNNNPVDTEATWTVVLKGNKEKGSNNVECLNNLFSNNGFSTLEVWQDHKKNDDKNVYIIEPRVSDHALVCITEGEQGPKPKTNFKFINATIYLENYNNEVSVNWKKSVKGHQFQLLWNKLMRMQQVVRKLQKPLNAKIEWIRKGDGHNSFFHASMKKKNSQKIISLMYKDNGDICDIPEAIEKEGFWIFIEGCWGLLIPIFWGLTLLL</sequence>
<dbReference type="AlphaFoldDB" id="A0AAV0ZEW7"/>
<dbReference type="Pfam" id="PF14111">
    <property type="entry name" value="DUF4283"/>
    <property type="match status" value="1"/>
</dbReference>
<organism evidence="3 4">
    <name type="scientific">Vicia faba</name>
    <name type="common">Broad bean</name>
    <name type="synonym">Faba vulgaris</name>
    <dbReference type="NCBI Taxonomy" id="3906"/>
    <lineage>
        <taxon>Eukaryota</taxon>
        <taxon>Viridiplantae</taxon>
        <taxon>Streptophyta</taxon>
        <taxon>Embryophyta</taxon>
        <taxon>Tracheophyta</taxon>
        <taxon>Spermatophyta</taxon>
        <taxon>Magnoliopsida</taxon>
        <taxon>eudicotyledons</taxon>
        <taxon>Gunneridae</taxon>
        <taxon>Pentapetalae</taxon>
        <taxon>rosids</taxon>
        <taxon>fabids</taxon>
        <taxon>Fabales</taxon>
        <taxon>Fabaceae</taxon>
        <taxon>Papilionoideae</taxon>
        <taxon>50 kb inversion clade</taxon>
        <taxon>NPAAA clade</taxon>
        <taxon>Hologalegina</taxon>
        <taxon>IRL clade</taxon>
        <taxon>Fabeae</taxon>
        <taxon>Vicia</taxon>
    </lineage>
</organism>
<keyword evidence="1" id="KW-0812">Transmembrane</keyword>
<gene>
    <name evidence="3" type="ORF">VFH_I186800</name>
</gene>
<dbReference type="Proteomes" id="UP001157006">
    <property type="component" value="Chromosome 1S"/>
</dbReference>
<accession>A0AAV0ZEW7</accession>
<keyword evidence="1" id="KW-1133">Transmembrane helix</keyword>
<dbReference type="PANTHER" id="PTHR33233:SF17">
    <property type="entry name" value="DUF4283 DOMAIN-CONTAINING PROTEIN"/>
    <property type="match status" value="1"/>
</dbReference>
<keyword evidence="1" id="KW-0472">Membrane</keyword>
<dbReference type="EMBL" id="OX451735">
    <property type="protein sequence ID" value="CAI8595347.1"/>
    <property type="molecule type" value="Genomic_DNA"/>
</dbReference>
<evidence type="ECO:0000313" key="4">
    <source>
        <dbReference type="Proteomes" id="UP001157006"/>
    </source>
</evidence>
<protein>
    <recommendedName>
        <fullName evidence="2">DUF4283 domain-containing protein</fullName>
    </recommendedName>
</protein>
<evidence type="ECO:0000313" key="3">
    <source>
        <dbReference type="EMBL" id="CAI8595347.1"/>
    </source>
</evidence>
<reference evidence="3 4" key="1">
    <citation type="submission" date="2023-01" db="EMBL/GenBank/DDBJ databases">
        <authorList>
            <person name="Kreplak J."/>
        </authorList>
    </citation>
    <scope>NUCLEOTIDE SEQUENCE [LARGE SCALE GENOMIC DNA]</scope>
</reference>
<name>A0AAV0ZEW7_VICFA</name>
<evidence type="ECO:0000256" key="1">
    <source>
        <dbReference type="SAM" id="Phobius"/>
    </source>
</evidence>
<evidence type="ECO:0000259" key="2">
    <source>
        <dbReference type="Pfam" id="PF14111"/>
    </source>
</evidence>
<feature type="domain" description="DUF4283" evidence="2">
    <location>
        <begin position="69"/>
        <end position="149"/>
    </location>
</feature>
<keyword evidence="4" id="KW-1185">Reference proteome</keyword>
<feature type="transmembrane region" description="Helical" evidence="1">
    <location>
        <begin position="481"/>
        <end position="502"/>
    </location>
</feature>
<dbReference type="InterPro" id="IPR025558">
    <property type="entry name" value="DUF4283"/>
</dbReference>
<proteinExistence type="predicted"/>